<sequence length="471" mass="52443">MGKKGGGWFSTVKRVFKSSSSKDMPEKKKENVEQKWHREAPEVVSFEHFPAESSPDVTNDESTGSTPVTEDRNHAIAVAVATAAAAEAAVAAAQAAAKVVRLAGYGRHSKEERAATLIQSYYRGYLARRALRALKGLVRLQALVRGHNVRKQAQMTMRCMQALVRVQARVRARRLQLAHEKLKKRVKEDEEKLQNQKSPLKEHAAGWDNNDGYQYQNSDKVKENASRKHDSLMKKERALAYAYAYQQQQHQHQRQLSQSDGKDVVELYSNEREKAQWGWNWLERWMSSQPYHARHLGGPNEPSYTALTTTTTTTDDMLSEKTVEMDVADTPPGTTSTKISMFHRDLSDSGGSYSQQHPSHNVPSYMAPTQSAKAKVRSQGAIKQQQQRSPNATPNWNSSTKKVSVLGGSGFDSSSTSGGGTTATTYQPPRSPSQAYGSRGRRVTGFSPDSSAAEDWISTPIRGYGWRHDFG</sequence>
<gene>
    <name evidence="1" type="ORF">OWV82_005342</name>
</gene>
<evidence type="ECO:0000313" key="2">
    <source>
        <dbReference type="Proteomes" id="UP001164539"/>
    </source>
</evidence>
<organism evidence="1 2">
    <name type="scientific">Melia azedarach</name>
    <name type="common">Chinaberry tree</name>
    <dbReference type="NCBI Taxonomy" id="155640"/>
    <lineage>
        <taxon>Eukaryota</taxon>
        <taxon>Viridiplantae</taxon>
        <taxon>Streptophyta</taxon>
        <taxon>Embryophyta</taxon>
        <taxon>Tracheophyta</taxon>
        <taxon>Spermatophyta</taxon>
        <taxon>Magnoliopsida</taxon>
        <taxon>eudicotyledons</taxon>
        <taxon>Gunneridae</taxon>
        <taxon>Pentapetalae</taxon>
        <taxon>rosids</taxon>
        <taxon>malvids</taxon>
        <taxon>Sapindales</taxon>
        <taxon>Meliaceae</taxon>
        <taxon>Melia</taxon>
    </lineage>
</organism>
<reference evidence="1 2" key="1">
    <citation type="journal article" date="2023" name="Science">
        <title>Complex scaffold remodeling in plant triterpene biosynthesis.</title>
        <authorList>
            <person name="De La Pena R."/>
            <person name="Hodgson H."/>
            <person name="Liu J.C."/>
            <person name="Stephenson M.J."/>
            <person name="Martin A.C."/>
            <person name="Owen C."/>
            <person name="Harkess A."/>
            <person name="Leebens-Mack J."/>
            <person name="Jimenez L.E."/>
            <person name="Osbourn A."/>
            <person name="Sattely E.S."/>
        </authorList>
    </citation>
    <scope>NUCLEOTIDE SEQUENCE [LARGE SCALE GENOMIC DNA]</scope>
    <source>
        <strain evidence="2">cv. JPN11</strain>
        <tissue evidence="1">Leaf</tissue>
    </source>
</reference>
<protein>
    <submittedName>
        <fullName evidence="1">Protein IQ-DOMAIN 1</fullName>
    </submittedName>
</protein>
<accession>A0ACC1YS60</accession>
<proteinExistence type="predicted"/>
<name>A0ACC1YS60_MELAZ</name>
<dbReference type="Proteomes" id="UP001164539">
    <property type="component" value="Chromosome 2"/>
</dbReference>
<comment type="caution">
    <text evidence="1">The sequence shown here is derived from an EMBL/GenBank/DDBJ whole genome shotgun (WGS) entry which is preliminary data.</text>
</comment>
<keyword evidence="2" id="KW-1185">Reference proteome</keyword>
<dbReference type="EMBL" id="CM051395">
    <property type="protein sequence ID" value="KAJ4726670.1"/>
    <property type="molecule type" value="Genomic_DNA"/>
</dbReference>
<evidence type="ECO:0000313" key="1">
    <source>
        <dbReference type="EMBL" id="KAJ4726670.1"/>
    </source>
</evidence>